<dbReference type="InterPro" id="IPR007159">
    <property type="entry name" value="SpoVT-AbrB_dom"/>
</dbReference>
<gene>
    <name evidence="7" type="primary">mraZ</name>
    <name evidence="9" type="ORF">UU38_C0003G0002</name>
</gene>
<dbReference type="PANTHER" id="PTHR34701">
    <property type="entry name" value="TRANSCRIPTIONAL REGULATOR MRAZ"/>
    <property type="match status" value="1"/>
</dbReference>
<evidence type="ECO:0000256" key="5">
    <source>
        <dbReference type="ARBA" id="ARBA00023125"/>
    </source>
</evidence>
<dbReference type="InterPro" id="IPR038619">
    <property type="entry name" value="MraZ_sf"/>
</dbReference>
<organism evidence="9 10">
    <name type="scientific">Candidatus Wolfebacteria bacterium GW2011_GWB1_41_12</name>
    <dbReference type="NCBI Taxonomy" id="1619006"/>
    <lineage>
        <taxon>Bacteria</taxon>
        <taxon>Candidatus Wolfeibacteriota</taxon>
    </lineage>
</organism>
<dbReference type="InterPro" id="IPR020603">
    <property type="entry name" value="MraZ_dom"/>
</dbReference>
<evidence type="ECO:0000256" key="7">
    <source>
        <dbReference type="HAMAP-Rule" id="MF_01008"/>
    </source>
</evidence>
<sequence>MDNYGDKHGFLGTTPDFIGMFIGEFQHNLDSKGRLAVPVKFRQKLTAGAIITRGLDKCLFVFGSKEWEILAQKLIALPLAQANSRAFVRLMLAGATDVELDKQGRILIPDYLREYSGLKKETTVAGLYNRIEIWNSENWKQYKAKTEGNSDEIAEKLGELGI</sequence>
<evidence type="ECO:0000259" key="8">
    <source>
        <dbReference type="PROSITE" id="PS51740"/>
    </source>
</evidence>
<evidence type="ECO:0000256" key="6">
    <source>
        <dbReference type="ARBA" id="ARBA00023163"/>
    </source>
</evidence>
<evidence type="ECO:0000313" key="10">
    <source>
        <dbReference type="Proteomes" id="UP000033918"/>
    </source>
</evidence>
<keyword evidence="2 7" id="KW-0963">Cytoplasm</keyword>
<feature type="domain" description="SpoVT-AbrB" evidence="8">
    <location>
        <begin position="24"/>
        <end position="66"/>
    </location>
</feature>
<dbReference type="GO" id="GO:0003700">
    <property type="term" value="F:DNA-binding transcription factor activity"/>
    <property type="evidence" value="ECO:0007669"/>
    <property type="project" value="UniProtKB-UniRule"/>
</dbReference>
<dbReference type="SUPFAM" id="SSF89447">
    <property type="entry name" value="AbrB/MazE/MraZ-like"/>
    <property type="match status" value="1"/>
</dbReference>
<dbReference type="GO" id="GO:0009295">
    <property type="term" value="C:nucleoid"/>
    <property type="evidence" value="ECO:0007669"/>
    <property type="project" value="UniProtKB-SubCell"/>
</dbReference>
<dbReference type="EMBL" id="LCAK01000003">
    <property type="protein sequence ID" value="KKR88751.1"/>
    <property type="molecule type" value="Genomic_DNA"/>
</dbReference>
<dbReference type="Gene3D" id="3.40.1550.20">
    <property type="entry name" value="Transcriptional regulator MraZ domain"/>
    <property type="match status" value="1"/>
</dbReference>
<evidence type="ECO:0000256" key="4">
    <source>
        <dbReference type="ARBA" id="ARBA00023015"/>
    </source>
</evidence>
<evidence type="ECO:0000313" key="9">
    <source>
        <dbReference type="EMBL" id="KKR88751.1"/>
    </source>
</evidence>
<dbReference type="Proteomes" id="UP000033918">
    <property type="component" value="Unassembled WGS sequence"/>
</dbReference>
<comment type="subunit">
    <text evidence="7">Forms oligomers.</text>
</comment>
<keyword evidence="4 7" id="KW-0805">Transcription regulation</keyword>
<dbReference type="InterPro" id="IPR035642">
    <property type="entry name" value="MraZ_N"/>
</dbReference>
<dbReference type="PATRIC" id="fig|1619006.3.peg.281"/>
<dbReference type="AlphaFoldDB" id="A0A0G0UML4"/>
<keyword evidence="3" id="KW-0677">Repeat</keyword>
<dbReference type="HAMAP" id="MF_01008">
    <property type="entry name" value="MraZ"/>
    <property type="match status" value="1"/>
</dbReference>
<reference evidence="9 10" key="1">
    <citation type="journal article" date="2015" name="Nature">
        <title>rRNA introns, odd ribosomes, and small enigmatic genomes across a large radiation of phyla.</title>
        <authorList>
            <person name="Brown C.T."/>
            <person name="Hug L.A."/>
            <person name="Thomas B.C."/>
            <person name="Sharon I."/>
            <person name="Castelle C.J."/>
            <person name="Singh A."/>
            <person name="Wilkins M.J."/>
            <person name="Williams K.H."/>
            <person name="Banfield J.F."/>
        </authorList>
    </citation>
    <scope>NUCLEOTIDE SEQUENCE [LARGE SCALE GENOMIC DNA]</scope>
</reference>
<dbReference type="PANTHER" id="PTHR34701:SF1">
    <property type="entry name" value="TRANSCRIPTIONAL REGULATOR MRAZ"/>
    <property type="match status" value="1"/>
</dbReference>
<dbReference type="NCBIfam" id="TIGR00242">
    <property type="entry name" value="division/cell wall cluster transcriptional repressor MraZ"/>
    <property type="match status" value="1"/>
</dbReference>
<dbReference type="GO" id="GO:2000143">
    <property type="term" value="P:negative regulation of DNA-templated transcription initiation"/>
    <property type="evidence" value="ECO:0007669"/>
    <property type="project" value="TreeGrafter"/>
</dbReference>
<protein>
    <recommendedName>
        <fullName evidence="1 7">Transcriptional regulator MraZ</fullName>
    </recommendedName>
</protein>
<evidence type="ECO:0000256" key="1">
    <source>
        <dbReference type="ARBA" id="ARBA00013860"/>
    </source>
</evidence>
<dbReference type="InterPro" id="IPR003444">
    <property type="entry name" value="MraZ"/>
</dbReference>
<accession>A0A0G0UML4</accession>
<dbReference type="InterPro" id="IPR037914">
    <property type="entry name" value="SpoVT-AbrB_sf"/>
</dbReference>
<feature type="domain" description="SpoVT-AbrB" evidence="8">
    <location>
        <begin position="95"/>
        <end position="138"/>
    </location>
</feature>
<name>A0A0G0UML4_9BACT</name>
<keyword evidence="6 7" id="KW-0804">Transcription</keyword>
<dbReference type="CDD" id="cd16321">
    <property type="entry name" value="MraZ_C"/>
    <property type="match status" value="1"/>
</dbReference>
<dbReference type="CDD" id="cd16320">
    <property type="entry name" value="MraZ_N"/>
    <property type="match status" value="1"/>
</dbReference>
<comment type="caution">
    <text evidence="9">The sequence shown here is derived from an EMBL/GenBank/DDBJ whole genome shotgun (WGS) entry which is preliminary data.</text>
</comment>
<dbReference type="GO" id="GO:0005737">
    <property type="term" value="C:cytoplasm"/>
    <property type="evidence" value="ECO:0007669"/>
    <property type="project" value="UniProtKB-UniRule"/>
</dbReference>
<evidence type="ECO:0000256" key="3">
    <source>
        <dbReference type="ARBA" id="ARBA00022737"/>
    </source>
</evidence>
<dbReference type="GO" id="GO:0000976">
    <property type="term" value="F:transcription cis-regulatory region binding"/>
    <property type="evidence" value="ECO:0007669"/>
    <property type="project" value="TreeGrafter"/>
</dbReference>
<comment type="similarity">
    <text evidence="7">Belongs to the MraZ family.</text>
</comment>
<dbReference type="InterPro" id="IPR035644">
    <property type="entry name" value="MraZ_C"/>
</dbReference>
<proteinExistence type="inferred from homology"/>
<dbReference type="PROSITE" id="PS51740">
    <property type="entry name" value="SPOVT_ABRB"/>
    <property type="match status" value="2"/>
</dbReference>
<dbReference type="Pfam" id="PF02381">
    <property type="entry name" value="MraZ"/>
    <property type="match status" value="2"/>
</dbReference>
<keyword evidence="5 7" id="KW-0238">DNA-binding</keyword>
<evidence type="ECO:0000256" key="2">
    <source>
        <dbReference type="ARBA" id="ARBA00022490"/>
    </source>
</evidence>
<comment type="subcellular location">
    <subcellularLocation>
        <location evidence="7">Cytoplasm</location>
        <location evidence="7">Nucleoid</location>
    </subcellularLocation>
</comment>